<dbReference type="InterPro" id="IPR003594">
    <property type="entry name" value="HATPase_dom"/>
</dbReference>
<dbReference type="Pfam" id="PF02518">
    <property type="entry name" value="HATPase_c"/>
    <property type="match status" value="1"/>
</dbReference>
<dbReference type="InterPro" id="IPR036890">
    <property type="entry name" value="HATPase_C_sf"/>
</dbReference>
<evidence type="ECO:0000256" key="3">
    <source>
        <dbReference type="ARBA" id="ARBA00022553"/>
    </source>
</evidence>
<dbReference type="GO" id="GO:0016301">
    <property type="term" value="F:kinase activity"/>
    <property type="evidence" value="ECO:0007669"/>
    <property type="project" value="UniProtKB-KW"/>
</dbReference>
<dbReference type="RefSeq" id="WP_318653864.1">
    <property type="nucleotide sequence ID" value="NZ_AP025591.1"/>
</dbReference>
<feature type="domain" description="Histidine kinase" evidence="9">
    <location>
        <begin position="24"/>
        <end position="243"/>
    </location>
</feature>
<keyword evidence="7" id="KW-0067">ATP-binding</keyword>
<evidence type="ECO:0000256" key="5">
    <source>
        <dbReference type="ARBA" id="ARBA00022741"/>
    </source>
</evidence>
<evidence type="ECO:0000259" key="9">
    <source>
        <dbReference type="PROSITE" id="PS50109"/>
    </source>
</evidence>
<keyword evidence="5" id="KW-0547">Nucleotide-binding</keyword>
<evidence type="ECO:0000256" key="1">
    <source>
        <dbReference type="ARBA" id="ARBA00000085"/>
    </source>
</evidence>
<evidence type="ECO:0000256" key="8">
    <source>
        <dbReference type="ARBA" id="ARBA00023012"/>
    </source>
</evidence>
<evidence type="ECO:0000256" key="4">
    <source>
        <dbReference type="ARBA" id="ARBA00022679"/>
    </source>
</evidence>
<comment type="catalytic activity">
    <reaction evidence="1">
        <text>ATP + protein L-histidine = ADP + protein N-phospho-L-histidine.</text>
        <dbReference type="EC" id="2.7.13.3"/>
    </reaction>
</comment>
<keyword evidence="4" id="KW-0808">Transferase</keyword>
<evidence type="ECO:0000256" key="2">
    <source>
        <dbReference type="ARBA" id="ARBA00012438"/>
    </source>
</evidence>
<keyword evidence="8" id="KW-0902">Two-component regulatory system</keyword>
<dbReference type="PROSITE" id="PS50109">
    <property type="entry name" value="HIS_KIN"/>
    <property type="match status" value="1"/>
</dbReference>
<keyword evidence="3" id="KW-0597">Phosphoprotein</keyword>
<name>A0ABM7WV62_9BACT</name>
<dbReference type="InterPro" id="IPR005467">
    <property type="entry name" value="His_kinase_dom"/>
</dbReference>
<dbReference type="Proteomes" id="UP001162891">
    <property type="component" value="Chromosome"/>
</dbReference>
<dbReference type="Gene3D" id="3.30.565.10">
    <property type="entry name" value="Histidine kinase-like ATPase, C-terminal domain"/>
    <property type="match status" value="1"/>
</dbReference>
<evidence type="ECO:0000256" key="6">
    <source>
        <dbReference type="ARBA" id="ARBA00022777"/>
    </source>
</evidence>
<dbReference type="PANTHER" id="PTHR43065:SF10">
    <property type="entry name" value="PEROXIDE STRESS-ACTIVATED HISTIDINE KINASE MAK3"/>
    <property type="match status" value="1"/>
</dbReference>
<dbReference type="SMART" id="SM00387">
    <property type="entry name" value="HATPase_c"/>
    <property type="match status" value="1"/>
</dbReference>
<reference evidence="11" key="1">
    <citation type="journal article" date="2022" name="Int. J. Syst. Evol. Microbiol.">
        <title>Anaeromyxobacter oryzae sp. nov., Anaeromyxobacter diazotrophicus sp. nov. and Anaeromyxobacter paludicola sp. nov., isolated from paddy soils.</title>
        <authorList>
            <person name="Itoh H."/>
            <person name="Xu Z."/>
            <person name="Mise K."/>
            <person name="Masuda Y."/>
            <person name="Ushijima N."/>
            <person name="Hayakawa C."/>
            <person name="Shiratori Y."/>
            <person name="Senoo K."/>
        </authorList>
    </citation>
    <scope>NUCLEOTIDE SEQUENCE [LARGE SCALE GENOMIC DNA]</scope>
    <source>
        <strain evidence="11">Red232</strain>
    </source>
</reference>
<dbReference type="PANTHER" id="PTHR43065">
    <property type="entry name" value="SENSOR HISTIDINE KINASE"/>
    <property type="match status" value="1"/>
</dbReference>
<organism evidence="10 11">
    <name type="scientific">Anaeromyxobacter oryzae</name>
    <dbReference type="NCBI Taxonomy" id="2918170"/>
    <lineage>
        <taxon>Bacteria</taxon>
        <taxon>Pseudomonadati</taxon>
        <taxon>Myxococcota</taxon>
        <taxon>Myxococcia</taxon>
        <taxon>Myxococcales</taxon>
        <taxon>Cystobacterineae</taxon>
        <taxon>Anaeromyxobacteraceae</taxon>
        <taxon>Anaeromyxobacter</taxon>
    </lineage>
</organism>
<keyword evidence="11" id="KW-1185">Reference proteome</keyword>
<dbReference type="PRINTS" id="PR00344">
    <property type="entry name" value="BCTRLSENSOR"/>
</dbReference>
<evidence type="ECO:0000256" key="7">
    <source>
        <dbReference type="ARBA" id="ARBA00022840"/>
    </source>
</evidence>
<dbReference type="SUPFAM" id="SSF55874">
    <property type="entry name" value="ATPase domain of HSP90 chaperone/DNA topoisomerase II/histidine kinase"/>
    <property type="match status" value="1"/>
</dbReference>
<evidence type="ECO:0000313" key="10">
    <source>
        <dbReference type="EMBL" id="BDG03357.1"/>
    </source>
</evidence>
<evidence type="ECO:0000313" key="11">
    <source>
        <dbReference type="Proteomes" id="UP001162891"/>
    </source>
</evidence>
<dbReference type="EMBL" id="AP025591">
    <property type="protein sequence ID" value="BDG03357.1"/>
    <property type="molecule type" value="Genomic_DNA"/>
</dbReference>
<accession>A0ABM7WV62</accession>
<dbReference type="InterPro" id="IPR004358">
    <property type="entry name" value="Sig_transdc_His_kin-like_C"/>
</dbReference>
<protein>
    <recommendedName>
        <fullName evidence="2">histidine kinase</fullName>
        <ecNumber evidence="2">2.7.13.3</ecNumber>
    </recommendedName>
</protein>
<gene>
    <name evidence="10" type="primary">gnfK</name>
    <name evidence="10" type="ORF">AMOR_23530</name>
</gene>
<dbReference type="EC" id="2.7.13.3" evidence="2"/>
<proteinExistence type="predicted"/>
<sequence length="248" mass="26623">MKHSHDETSPPPLELLDAELLAPGLLHELRQPLMGADAAATLLERAAGAELGRHEEWQLLRKQLARLAEVMNGYEALLRADESEPAPFAVAPVVTRAVDLLAHRVRPLARRFAFSSGEGPLDGFGAPGALVHAATNLLSNAIDAVEAVDRDARVAVRVLPAAGRRVEVRISDEGVGIPAEVRGRIFEPRFTTKSPGKGTGLGLHIARRLMGRFGGEIYLVDETDPARLSWAVTEFCIAVPAPPEGARP</sequence>
<keyword evidence="6 10" id="KW-0418">Kinase</keyword>